<comment type="function">
    <text evidence="1">May be involved in transcriptional regulation.</text>
</comment>
<dbReference type="EMBL" id="OC001258">
    <property type="protein sequence ID" value="CAD7259519.1"/>
    <property type="molecule type" value="Genomic_DNA"/>
</dbReference>
<keyword evidence="12 14" id="KW-0539">Nucleus</keyword>
<comment type="similarity">
    <text evidence="14">Belongs to the Mediator complex subunit 21 family.</text>
</comment>
<dbReference type="Gene3D" id="3.30.160.60">
    <property type="entry name" value="Classic Zinc Finger"/>
    <property type="match status" value="3"/>
</dbReference>
<evidence type="ECO:0000256" key="10">
    <source>
        <dbReference type="ARBA" id="ARBA00023159"/>
    </source>
</evidence>
<evidence type="ECO:0000256" key="7">
    <source>
        <dbReference type="ARBA" id="ARBA00022833"/>
    </source>
</evidence>
<dbReference type="GO" id="GO:0008270">
    <property type="term" value="F:zinc ion binding"/>
    <property type="evidence" value="ECO:0007669"/>
    <property type="project" value="UniProtKB-KW"/>
</dbReference>
<dbReference type="GO" id="GO:0006357">
    <property type="term" value="P:regulation of transcription by RNA polymerase II"/>
    <property type="evidence" value="ECO:0007669"/>
    <property type="project" value="UniProtKB-ARBA"/>
</dbReference>
<organism evidence="17">
    <name type="scientific">Timema shepardi</name>
    <name type="common">Walking stick</name>
    <dbReference type="NCBI Taxonomy" id="629360"/>
    <lineage>
        <taxon>Eukaryota</taxon>
        <taxon>Metazoa</taxon>
        <taxon>Ecdysozoa</taxon>
        <taxon>Arthropoda</taxon>
        <taxon>Hexapoda</taxon>
        <taxon>Insecta</taxon>
        <taxon>Pterygota</taxon>
        <taxon>Neoptera</taxon>
        <taxon>Polyneoptera</taxon>
        <taxon>Phasmatodea</taxon>
        <taxon>Timematodea</taxon>
        <taxon>Timematoidea</taxon>
        <taxon>Timematidae</taxon>
        <taxon>Timema</taxon>
    </lineage>
</organism>
<keyword evidence="4" id="KW-0479">Metal-binding</keyword>
<dbReference type="GO" id="GO:0016592">
    <property type="term" value="C:mediator complex"/>
    <property type="evidence" value="ECO:0007669"/>
    <property type="project" value="UniProtKB-UniRule"/>
</dbReference>
<dbReference type="SUPFAM" id="SSF140718">
    <property type="entry name" value="Mediator hinge subcomplex-like"/>
    <property type="match status" value="1"/>
</dbReference>
<keyword evidence="5" id="KW-0677">Repeat</keyword>
<evidence type="ECO:0000313" key="17">
    <source>
        <dbReference type="EMBL" id="CAD7259519.1"/>
    </source>
</evidence>
<dbReference type="PROSITE" id="PS50157">
    <property type="entry name" value="ZINC_FINGER_C2H2_2"/>
    <property type="match status" value="3"/>
</dbReference>
<protein>
    <recommendedName>
        <fullName evidence="14">Mediator of RNA polymerase II transcription subunit 21</fullName>
    </recommendedName>
</protein>
<evidence type="ECO:0000256" key="11">
    <source>
        <dbReference type="ARBA" id="ARBA00023163"/>
    </source>
</evidence>
<reference evidence="17" key="1">
    <citation type="submission" date="2020-11" db="EMBL/GenBank/DDBJ databases">
        <authorList>
            <person name="Tran Van P."/>
        </authorList>
    </citation>
    <scope>NUCLEOTIDE SEQUENCE</scope>
</reference>
<feature type="domain" description="C2H2-type" evidence="16">
    <location>
        <begin position="77"/>
        <end position="104"/>
    </location>
</feature>
<gene>
    <name evidence="17" type="ORF">TSIB3V08_LOCUS3723</name>
</gene>
<dbReference type="InterPro" id="IPR013087">
    <property type="entry name" value="Znf_C2H2_type"/>
</dbReference>
<keyword evidence="10 14" id="KW-0010">Activator</keyword>
<sequence>MRLNNVLFDIFRRTHSGERPFPCEICGKRFTQSVNLQQHRIIHSGEKSYSCSECSKTFARNGHLQVHLRTHTGEKPFPCGICGKRFAQQGQLQAHNRIHLGETFEKKSPHNSPGGDVGAGTRRCGQTLKTCLSRENTYNKMADRLTQLQDAVNQQADNFCNSVGILQQFSTPSKFPGFDRSGSQTPSQTTQQQEDHAHLFATVIARCAKDIDVLIESLPSEDSSTEIQVASLRHLEQDNREAGEQLEDVVRRGEALLEQVQAALADIAKSQLDMQHLVADGTADT</sequence>
<dbReference type="FunFam" id="3.30.160.60:FF:000478">
    <property type="entry name" value="Zinc finger protein 133"/>
    <property type="match status" value="1"/>
</dbReference>
<comment type="function">
    <text evidence="14">Component of the Mediator complex, a coactivator involved in the regulated transcription of nearly all RNA polymerase II-dependent genes. Mediator functions as a bridge to convey information from gene-specific regulatory proteins to the basal RNA polymerase II transcription machinery. Mediator is recruited to promoters by direct interactions with regulatory proteins and serves as a scaffold for the assembly of a functional preinitiation complex with RNA polymerase II and the general transcription factors.</text>
</comment>
<evidence type="ECO:0000256" key="15">
    <source>
        <dbReference type="SAM" id="MobiDB-lite"/>
    </source>
</evidence>
<evidence type="ECO:0000256" key="1">
    <source>
        <dbReference type="ARBA" id="ARBA00003767"/>
    </source>
</evidence>
<evidence type="ECO:0000256" key="8">
    <source>
        <dbReference type="ARBA" id="ARBA00023015"/>
    </source>
</evidence>
<evidence type="ECO:0000256" key="6">
    <source>
        <dbReference type="ARBA" id="ARBA00022771"/>
    </source>
</evidence>
<keyword evidence="6 13" id="KW-0863">Zinc-finger</keyword>
<dbReference type="InterPro" id="IPR021384">
    <property type="entry name" value="Mediator_Med21"/>
</dbReference>
<dbReference type="PROSITE" id="PS00028">
    <property type="entry name" value="ZINC_FINGER_C2H2_1"/>
    <property type="match status" value="3"/>
</dbReference>
<feature type="region of interest" description="Disordered" evidence="15">
    <location>
        <begin position="174"/>
        <end position="195"/>
    </location>
</feature>
<evidence type="ECO:0000256" key="5">
    <source>
        <dbReference type="ARBA" id="ARBA00022737"/>
    </source>
</evidence>
<keyword evidence="8 14" id="KW-0805">Transcription regulation</keyword>
<dbReference type="Pfam" id="PF11221">
    <property type="entry name" value="Med21"/>
    <property type="match status" value="1"/>
</dbReference>
<keyword evidence="7" id="KW-0862">Zinc</keyword>
<dbReference type="SMART" id="SM00355">
    <property type="entry name" value="ZnF_C2H2"/>
    <property type="match status" value="3"/>
</dbReference>
<evidence type="ECO:0000259" key="16">
    <source>
        <dbReference type="PROSITE" id="PS50157"/>
    </source>
</evidence>
<dbReference type="Gene3D" id="6.10.280.10">
    <property type="entry name" value="Mediator complex, subunit Med21"/>
    <property type="match status" value="1"/>
</dbReference>
<evidence type="ECO:0000256" key="3">
    <source>
        <dbReference type="ARBA" id="ARBA00006991"/>
    </source>
</evidence>
<evidence type="ECO:0000256" key="9">
    <source>
        <dbReference type="ARBA" id="ARBA00023125"/>
    </source>
</evidence>
<dbReference type="InterPro" id="IPR037212">
    <property type="entry name" value="Med7/Med21-like"/>
</dbReference>
<comment type="similarity">
    <text evidence="3">Belongs to the krueppel C2H2-type zinc-finger protein family.</text>
</comment>
<keyword evidence="11 14" id="KW-0804">Transcription</keyword>
<dbReference type="InterPro" id="IPR036236">
    <property type="entry name" value="Znf_C2H2_sf"/>
</dbReference>
<proteinExistence type="inferred from homology"/>
<evidence type="ECO:0000256" key="13">
    <source>
        <dbReference type="PROSITE-ProRule" id="PRU00042"/>
    </source>
</evidence>
<dbReference type="FunFam" id="3.30.160.60:FF:000966">
    <property type="entry name" value="ZFP90 zinc finger protein"/>
    <property type="match status" value="1"/>
</dbReference>
<feature type="domain" description="C2H2-type" evidence="16">
    <location>
        <begin position="49"/>
        <end position="76"/>
    </location>
</feature>
<keyword evidence="9" id="KW-0238">DNA-binding</keyword>
<dbReference type="PANTHER" id="PTHR13381:SF0">
    <property type="entry name" value="MEDIATOR OF RNA POLYMERASE II TRANSCRIPTION SUBUNIT 21"/>
    <property type="match status" value="1"/>
</dbReference>
<name>A0A7R9AS94_TIMSH</name>
<comment type="subunit">
    <text evidence="14">Component of the Mediator complex.</text>
</comment>
<feature type="compositionally biased region" description="Low complexity" evidence="15">
    <location>
        <begin position="181"/>
        <end position="192"/>
    </location>
</feature>
<evidence type="ECO:0000256" key="14">
    <source>
        <dbReference type="RuleBase" id="RU366036"/>
    </source>
</evidence>
<dbReference type="GO" id="GO:0003677">
    <property type="term" value="F:DNA binding"/>
    <property type="evidence" value="ECO:0007669"/>
    <property type="project" value="UniProtKB-KW"/>
</dbReference>
<evidence type="ECO:0000256" key="4">
    <source>
        <dbReference type="ARBA" id="ARBA00022723"/>
    </source>
</evidence>
<dbReference type="SUPFAM" id="SSF57667">
    <property type="entry name" value="beta-beta-alpha zinc fingers"/>
    <property type="match status" value="2"/>
</dbReference>
<dbReference type="PANTHER" id="PTHR13381">
    <property type="entry name" value="RNA POLYMERASE II HOLOENZYME COMPONENT SRB7"/>
    <property type="match status" value="1"/>
</dbReference>
<dbReference type="Pfam" id="PF00096">
    <property type="entry name" value="zf-C2H2"/>
    <property type="match status" value="3"/>
</dbReference>
<dbReference type="GO" id="GO:0003712">
    <property type="term" value="F:transcription coregulator activity"/>
    <property type="evidence" value="ECO:0007669"/>
    <property type="project" value="TreeGrafter"/>
</dbReference>
<accession>A0A7R9AS94</accession>
<feature type="domain" description="C2H2-type" evidence="16">
    <location>
        <begin position="21"/>
        <end position="48"/>
    </location>
</feature>
<dbReference type="AlphaFoldDB" id="A0A7R9AS94"/>
<evidence type="ECO:0000256" key="2">
    <source>
        <dbReference type="ARBA" id="ARBA00004123"/>
    </source>
</evidence>
<dbReference type="FunFam" id="3.30.160.60:FF:001289">
    <property type="entry name" value="Zinc finger protein 574"/>
    <property type="match status" value="1"/>
</dbReference>
<evidence type="ECO:0000256" key="12">
    <source>
        <dbReference type="ARBA" id="ARBA00023242"/>
    </source>
</evidence>
<comment type="subcellular location">
    <subcellularLocation>
        <location evidence="2 14">Nucleus</location>
    </subcellularLocation>
</comment>